<dbReference type="HOGENOM" id="CLU_069128_0_0_5"/>
<dbReference type="InterPro" id="IPR004437">
    <property type="entry name" value="ParB/RepB/Spo0J"/>
</dbReference>
<dbReference type="InterPro" id="IPR017819">
    <property type="entry name" value="Plasmid_partition_RepB"/>
</dbReference>
<dbReference type="OrthoDB" id="7908920at2"/>
<dbReference type="PANTHER" id="PTHR33375:SF1">
    <property type="entry name" value="CHROMOSOME-PARTITIONING PROTEIN PARB-RELATED"/>
    <property type="match status" value="1"/>
</dbReference>
<dbReference type="Pfam" id="PF02195">
    <property type="entry name" value="ParB_N"/>
    <property type="match status" value="1"/>
</dbReference>
<organism evidence="3 4">
    <name type="scientific">Octadecabacter antarcticus 307</name>
    <dbReference type="NCBI Taxonomy" id="391626"/>
    <lineage>
        <taxon>Bacteria</taxon>
        <taxon>Pseudomonadati</taxon>
        <taxon>Pseudomonadota</taxon>
        <taxon>Alphaproteobacteria</taxon>
        <taxon>Rhodobacterales</taxon>
        <taxon>Roseobacteraceae</taxon>
        <taxon>Octadecabacter</taxon>
    </lineage>
</organism>
<evidence type="ECO:0000313" key="3">
    <source>
        <dbReference type="EMBL" id="AGI70221.1"/>
    </source>
</evidence>
<dbReference type="InterPro" id="IPR011111">
    <property type="entry name" value="Plasmid_RepB"/>
</dbReference>
<dbReference type="KEGG" id="oat:OAN307_63p00020"/>
<accession>M9RIK2</accession>
<dbReference type="GO" id="GO:0003677">
    <property type="term" value="F:DNA binding"/>
    <property type="evidence" value="ECO:0007669"/>
    <property type="project" value="InterPro"/>
</dbReference>
<dbReference type="Pfam" id="PF07506">
    <property type="entry name" value="RepB"/>
    <property type="match status" value="1"/>
</dbReference>
<evidence type="ECO:0000256" key="1">
    <source>
        <dbReference type="ARBA" id="ARBA00006295"/>
    </source>
</evidence>
<dbReference type="NCBIfam" id="TIGR03454">
    <property type="entry name" value="partition_RepB"/>
    <property type="match status" value="1"/>
</dbReference>
<dbReference type="SMART" id="SM00470">
    <property type="entry name" value="ParB"/>
    <property type="match status" value="1"/>
</dbReference>
<reference evidence="3 4" key="1">
    <citation type="journal article" date="2013" name="PLoS ONE">
        <title>Poles Apart: Arctic and Antarctic Octadecabacter strains Share High Genome Plasticity and a New Type of Xanthorhodopsin.</title>
        <authorList>
            <person name="Vollmers J."/>
            <person name="Voget S."/>
            <person name="Dietrich S."/>
            <person name="Gollnow K."/>
            <person name="Smits M."/>
            <person name="Meyer K."/>
            <person name="Brinkhoff T."/>
            <person name="Simon M."/>
            <person name="Daniel R."/>
        </authorList>
    </citation>
    <scope>NUCLEOTIDE SEQUENCE [LARGE SCALE GENOMIC DNA]</scope>
    <source>
        <strain evidence="3 4">307</strain>
        <plasmid evidence="3">pOA307_63</plasmid>
    </source>
</reference>
<dbReference type="NCBIfam" id="TIGR00180">
    <property type="entry name" value="parB_part"/>
    <property type="match status" value="1"/>
</dbReference>
<dbReference type="Proteomes" id="UP000005307">
    <property type="component" value="Plasmid pOA307_63"/>
</dbReference>
<gene>
    <name evidence="3" type="primary">repB</name>
    <name evidence="3" type="ORF">OAN307_63p00020</name>
</gene>
<dbReference type="SUPFAM" id="SSF110849">
    <property type="entry name" value="ParB/Sulfiredoxin"/>
    <property type="match status" value="1"/>
</dbReference>
<dbReference type="EMBL" id="CP003741">
    <property type="protein sequence ID" value="AGI70221.1"/>
    <property type="molecule type" value="Genomic_DNA"/>
</dbReference>
<protein>
    <submittedName>
        <fullName evidence="3">Putative plasmid partitioning protein RepB</fullName>
    </submittedName>
</protein>
<dbReference type="SUPFAM" id="SSF109709">
    <property type="entry name" value="KorB DNA-binding domain-like"/>
    <property type="match status" value="1"/>
</dbReference>
<dbReference type="Gene3D" id="3.90.1530.30">
    <property type="match status" value="1"/>
</dbReference>
<dbReference type="InterPro" id="IPR037972">
    <property type="entry name" value="RepB_N"/>
</dbReference>
<comment type="similarity">
    <text evidence="1">Belongs to the ParB family.</text>
</comment>
<dbReference type="Gene3D" id="1.10.10.2830">
    <property type="match status" value="1"/>
</dbReference>
<keyword evidence="4" id="KW-1185">Reference proteome</keyword>
<dbReference type="InterPro" id="IPR050336">
    <property type="entry name" value="Chromosome_partition/occlusion"/>
</dbReference>
<dbReference type="InterPro" id="IPR003115">
    <property type="entry name" value="ParB_N"/>
</dbReference>
<dbReference type="GO" id="GO:0005694">
    <property type="term" value="C:chromosome"/>
    <property type="evidence" value="ECO:0007669"/>
    <property type="project" value="TreeGrafter"/>
</dbReference>
<evidence type="ECO:0000259" key="2">
    <source>
        <dbReference type="SMART" id="SM00470"/>
    </source>
</evidence>
<dbReference type="AlphaFoldDB" id="M9RIK2"/>
<dbReference type="GO" id="GO:0007059">
    <property type="term" value="P:chromosome segregation"/>
    <property type="evidence" value="ECO:0007669"/>
    <property type="project" value="TreeGrafter"/>
</dbReference>
<dbReference type="eggNOG" id="COG1475">
    <property type="taxonomic scope" value="Bacteria"/>
</dbReference>
<proteinExistence type="inferred from homology"/>
<dbReference type="PANTHER" id="PTHR33375">
    <property type="entry name" value="CHROMOSOME-PARTITIONING PROTEIN PARB-RELATED"/>
    <property type="match status" value="1"/>
</dbReference>
<sequence>MGAYLMALDKNKFGILAAIAAATEDEASFEKPSVTARAHRTLPKGTVGSVRAGLGGIQDIDTSLIMPWGPQDRLELTAVNAADEDVQDLAESIKNSGQQVPALLRPAEHRDGKFEVIYGRRRILACRKLGVPVKALIRTLDDSEALIAKGLENTSRQDLSFYERARFAQAILDQSYTREQAQQALTISKNTLSQLERVARLIPDLVGVAIGPAHGAGRPKWMALAAAFESAAISEGDVFKLLAECPKNAGSDARLQAALASLTKRGAKEARPSERTPVKGAIVRSTKSAVSLTVKRAGATKGFADWIDNNIDRLIEESHQSFQDETGG</sequence>
<keyword evidence="3" id="KW-0614">Plasmid</keyword>
<evidence type="ECO:0000313" key="4">
    <source>
        <dbReference type="Proteomes" id="UP000005307"/>
    </source>
</evidence>
<feature type="domain" description="ParB-like N-terminal" evidence="2">
    <location>
        <begin position="58"/>
        <end position="154"/>
    </location>
</feature>
<name>M9RIK2_9RHOB</name>
<dbReference type="InterPro" id="IPR036086">
    <property type="entry name" value="ParB/Sulfiredoxin_sf"/>
</dbReference>
<geneLocation type="plasmid" evidence="3 4">
    <name>pOA307_63</name>
</geneLocation>
<dbReference type="CDD" id="cd16405">
    <property type="entry name" value="RepB_like_N"/>
    <property type="match status" value="1"/>
</dbReference>